<keyword evidence="2 7" id="KW-0489">Methyltransferase</keyword>
<dbReference type="AlphaFoldDB" id="A0A5Q0TB39"/>
<dbReference type="PANTHER" id="PTHR43667:SF2">
    <property type="entry name" value="FATTY ACID C-METHYL TRANSFERASE"/>
    <property type="match status" value="1"/>
</dbReference>
<protein>
    <submittedName>
        <fullName evidence="7">Methyltransferase domain-containing protein</fullName>
    </submittedName>
</protein>
<dbReference type="InterPro" id="IPR050723">
    <property type="entry name" value="CFA/CMAS"/>
</dbReference>
<evidence type="ECO:0000256" key="6">
    <source>
        <dbReference type="PIRSR" id="PIRSR003085-1"/>
    </source>
</evidence>
<dbReference type="EMBL" id="CP045699">
    <property type="protein sequence ID" value="QGA64100.1"/>
    <property type="molecule type" value="Genomic_DNA"/>
</dbReference>
<dbReference type="Proteomes" id="UP000348942">
    <property type="component" value="Chromosome 1"/>
</dbReference>
<keyword evidence="3 7" id="KW-0808">Transferase</keyword>
<evidence type="ECO:0000313" key="7">
    <source>
        <dbReference type="EMBL" id="QGA64100.1"/>
    </source>
</evidence>
<comment type="similarity">
    <text evidence="1">Belongs to the CFA/CMAS family.</text>
</comment>
<evidence type="ECO:0000313" key="8">
    <source>
        <dbReference type="Proteomes" id="UP000348942"/>
    </source>
</evidence>
<evidence type="ECO:0000256" key="3">
    <source>
        <dbReference type="ARBA" id="ARBA00022679"/>
    </source>
</evidence>
<dbReference type="InterPro" id="IPR003333">
    <property type="entry name" value="CMAS"/>
</dbReference>
<dbReference type="PANTHER" id="PTHR43667">
    <property type="entry name" value="CYCLOPROPANE-FATTY-ACYL-PHOSPHOLIPID SYNTHASE"/>
    <property type="match status" value="1"/>
</dbReference>
<evidence type="ECO:0000256" key="1">
    <source>
        <dbReference type="ARBA" id="ARBA00010815"/>
    </source>
</evidence>
<gene>
    <name evidence="7" type="ORF">GFB47_00860</name>
</gene>
<dbReference type="GO" id="GO:0032259">
    <property type="term" value="P:methylation"/>
    <property type="evidence" value="ECO:0007669"/>
    <property type="project" value="UniProtKB-KW"/>
</dbReference>
<dbReference type="CDD" id="cd02440">
    <property type="entry name" value="AdoMet_MTases"/>
    <property type="match status" value="1"/>
</dbReference>
<dbReference type="PIRSF" id="PIRSF003085">
    <property type="entry name" value="CMAS"/>
    <property type="match status" value="1"/>
</dbReference>
<name>A0A5Q0TB39_9VIBR</name>
<dbReference type="GO" id="GO:0008610">
    <property type="term" value="P:lipid biosynthetic process"/>
    <property type="evidence" value="ECO:0007669"/>
    <property type="project" value="InterPro"/>
</dbReference>
<accession>A0A5Q0TB39</accession>
<proteinExistence type="inferred from homology"/>
<keyword evidence="4" id="KW-0949">S-adenosyl-L-methionine</keyword>
<evidence type="ECO:0000256" key="2">
    <source>
        <dbReference type="ARBA" id="ARBA00022603"/>
    </source>
</evidence>
<dbReference type="SUPFAM" id="SSF53335">
    <property type="entry name" value="S-adenosyl-L-methionine-dependent methyltransferases"/>
    <property type="match status" value="1"/>
</dbReference>
<evidence type="ECO:0000256" key="4">
    <source>
        <dbReference type="ARBA" id="ARBA00022691"/>
    </source>
</evidence>
<organism evidence="7 8">
    <name type="scientific">Vibrio algicola</name>
    <dbReference type="NCBI Taxonomy" id="2662262"/>
    <lineage>
        <taxon>Bacteria</taxon>
        <taxon>Pseudomonadati</taxon>
        <taxon>Pseudomonadota</taxon>
        <taxon>Gammaproteobacteria</taxon>
        <taxon>Vibrionales</taxon>
        <taxon>Vibrionaceae</taxon>
        <taxon>Vibrio</taxon>
    </lineage>
</organism>
<dbReference type="RefSeq" id="WP_153445790.1">
    <property type="nucleotide sequence ID" value="NZ_CP045699.1"/>
</dbReference>
<dbReference type="Gene3D" id="3.40.50.150">
    <property type="entry name" value="Vaccinia Virus protein VP39"/>
    <property type="match status" value="1"/>
</dbReference>
<dbReference type="GO" id="GO:0008168">
    <property type="term" value="F:methyltransferase activity"/>
    <property type="evidence" value="ECO:0007669"/>
    <property type="project" value="UniProtKB-KW"/>
</dbReference>
<feature type="active site" evidence="6">
    <location>
        <position position="402"/>
    </location>
</feature>
<evidence type="ECO:0000256" key="5">
    <source>
        <dbReference type="ARBA" id="ARBA00023098"/>
    </source>
</evidence>
<dbReference type="Pfam" id="PF02353">
    <property type="entry name" value="CMAS"/>
    <property type="match status" value="1"/>
</dbReference>
<keyword evidence="8" id="KW-1185">Reference proteome</keyword>
<keyword evidence="5" id="KW-0443">Lipid metabolism</keyword>
<sequence>MDHLAKQSNALNSEASLRSGSLSASLSNQDHQQYRQLIFSILTHLTDSQLTIVEGKHRRIFGEDNAPLKGQITIHDSSFFKDMIFNGSIGAAEAYIDAKWSSPNLTALIQIMARNQTQLDQIESKTRWISSIKNWWLRRQNLNSETGSKRNILAHYDIGNELYQRFLDPSMLYSSAIYSQETADLAAAQQYKMQLICQRLELQPTDSVIEIGTGWGGLAIYMAQHIGCHVTTTTISDAQFDYAQQQVKQWGLEDKITLLKQDYRLLEGQYDKLVSIEMIEAVGHEYLPTFFTQCSQLLKPSGKMLLQSITIADSRYHQYRQNVDFIQKYIFPGGCLPSIAEMSKHIATSTDMVVDEIQDIGLHYARTLNDWNQAFQSSWSELEQLGYKQEFKRLWQFYLCYCEGAFMERVISTHHVMARKPRYMSPNDASILDY</sequence>
<dbReference type="InterPro" id="IPR029063">
    <property type="entry name" value="SAM-dependent_MTases_sf"/>
</dbReference>
<reference evidence="7 8" key="1">
    <citation type="submission" date="2019-10" db="EMBL/GenBank/DDBJ databases">
        <title>Vibrio sp. nov., isolated from Coralline algae surface.</title>
        <authorList>
            <person name="Geng Y."/>
            <person name="Zhang X."/>
        </authorList>
    </citation>
    <scope>NUCLEOTIDE SEQUENCE [LARGE SCALE GENOMIC DNA]</scope>
    <source>
        <strain evidence="7 8">SM1977</strain>
    </source>
</reference>